<evidence type="ECO:0000313" key="1">
    <source>
        <dbReference type="EMBL" id="MYR30691.1"/>
    </source>
</evidence>
<reference evidence="1 3" key="1">
    <citation type="journal article" date="2019" name="Nat. Commun.">
        <title>The antimicrobial potential of Streptomyces from insect microbiomes.</title>
        <authorList>
            <person name="Chevrette M.G."/>
            <person name="Carlson C.M."/>
            <person name="Ortega H.E."/>
            <person name="Thomas C."/>
            <person name="Ananiev G.E."/>
            <person name="Barns K.J."/>
            <person name="Book A.J."/>
            <person name="Cagnazzo J."/>
            <person name="Carlos C."/>
            <person name="Flanigan W."/>
            <person name="Grubbs K.J."/>
            <person name="Horn H.A."/>
            <person name="Hoffmann F.M."/>
            <person name="Klassen J.L."/>
            <person name="Knack J.J."/>
            <person name="Lewin G.R."/>
            <person name="McDonald B.R."/>
            <person name="Muller L."/>
            <person name="Melo W.G.P."/>
            <person name="Pinto-Tomas A.A."/>
            <person name="Schmitz A."/>
            <person name="Wendt-Pienkowski E."/>
            <person name="Wildman S."/>
            <person name="Zhao M."/>
            <person name="Zhang F."/>
            <person name="Bugni T.S."/>
            <person name="Andes D.R."/>
            <person name="Pupo M.T."/>
            <person name="Currie C.R."/>
        </authorList>
    </citation>
    <scope>NUCLEOTIDE SEQUENCE [LARGE SCALE GENOMIC DNA]</scope>
    <source>
        <strain evidence="1 3">SID5840</strain>
    </source>
</reference>
<protein>
    <submittedName>
        <fullName evidence="1">Uncharacterized protein</fullName>
    </submittedName>
</protein>
<organism evidence="1 3">
    <name type="scientific">Nocardiopsis alba</name>
    <dbReference type="NCBI Taxonomy" id="53437"/>
    <lineage>
        <taxon>Bacteria</taxon>
        <taxon>Bacillati</taxon>
        <taxon>Actinomycetota</taxon>
        <taxon>Actinomycetes</taxon>
        <taxon>Streptosporangiales</taxon>
        <taxon>Nocardiopsidaceae</taxon>
        <taxon>Nocardiopsis</taxon>
    </lineage>
</organism>
<evidence type="ECO:0000313" key="3">
    <source>
        <dbReference type="Proteomes" id="UP000467124"/>
    </source>
</evidence>
<gene>
    <name evidence="1" type="ORF">GTW20_00030</name>
    <name evidence="2" type="ORF">GTW20_00400</name>
</gene>
<accession>A0A7K2IL56</accession>
<name>A0A7K2IL56_9ACTN</name>
<evidence type="ECO:0000313" key="2">
    <source>
        <dbReference type="EMBL" id="MYR30761.1"/>
    </source>
</evidence>
<dbReference type="Proteomes" id="UP000467124">
    <property type="component" value="Unassembled WGS sequence"/>
</dbReference>
<proteinExistence type="predicted"/>
<dbReference type="AlphaFoldDB" id="A0A7K2IL56"/>
<dbReference type="EMBL" id="WWHY01000001">
    <property type="protein sequence ID" value="MYR30761.1"/>
    <property type="molecule type" value="Genomic_DNA"/>
</dbReference>
<dbReference type="RefSeq" id="WP_161109856.1">
    <property type="nucleotide sequence ID" value="NZ_JBHXVI010000018.1"/>
</dbReference>
<comment type="caution">
    <text evidence="1">The sequence shown here is derived from an EMBL/GenBank/DDBJ whole genome shotgun (WGS) entry which is preliminary data.</text>
</comment>
<dbReference type="EMBL" id="WWHY01000001">
    <property type="protein sequence ID" value="MYR30691.1"/>
    <property type="molecule type" value="Genomic_DNA"/>
</dbReference>
<sequence length="56" mass="6008">MTPEVARWDREVIREPDGTVFVCCVGEGGRPIALALDAEHAEALGLALIDDEEVTA</sequence>